<evidence type="ECO:0000313" key="5">
    <source>
        <dbReference type="EMBL" id="CAB4853375.1"/>
    </source>
</evidence>
<dbReference type="EMBL" id="CAFBOL010000113">
    <property type="protein sequence ID" value="CAB5011935.1"/>
    <property type="molecule type" value="Genomic_DNA"/>
</dbReference>
<evidence type="ECO:0000313" key="6">
    <source>
        <dbReference type="EMBL" id="CAB4911865.1"/>
    </source>
</evidence>
<sequence>MEPTVDLEPQPRKRPRVIVLQPGHLLPGWGNVFWIGWLLIGGGFGAVWYSSRVTGLSTWWLGPQTEPRIWFHPLPFIAPFTLSFLALRITRHLPWYGMVGAVVAAAIAAGDLADQPRYAAIEFALAGAGLAISLASLAGLLRADKGAAT</sequence>
<accession>A0A6J7C7V4</accession>
<evidence type="ECO:0000313" key="7">
    <source>
        <dbReference type="EMBL" id="CAB5011935.1"/>
    </source>
</evidence>
<protein>
    <submittedName>
        <fullName evidence="5">Unannotated protein</fullName>
    </submittedName>
</protein>
<dbReference type="EMBL" id="CAFBMT010000001">
    <property type="protein sequence ID" value="CAB4911865.1"/>
    <property type="molecule type" value="Genomic_DNA"/>
</dbReference>
<evidence type="ECO:0000256" key="1">
    <source>
        <dbReference type="SAM" id="Phobius"/>
    </source>
</evidence>
<reference evidence="5" key="1">
    <citation type="submission" date="2020-05" db="EMBL/GenBank/DDBJ databases">
        <authorList>
            <person name="Chiriac C."/>
            <person name="Salcher M."/>
            <person name="Ghai R."/>
            <person name="Kavagutti S V."/>
        </authorList>
    </citation>
    <scope>NUCLEOTIDE SEQUENCE</scope>
</reference>
<evidence type="ECO:0000313" key="4">
    <source>
        <dbReference type="EMBL" id="CAB4805718.1"/>
    </source>
</evidence>
<organism evidence="5">
    <name type="scientific">freshwater metagenome</name>
    <dbReference type="NCBI Taxonomy" id="449393"/>
    <lineage>
        <taxon>unclassified sequences</taxon>
        <taxon>metagenomes</taxon>
        <taxon>ecological metagenomes</taxon>
    </lineage>
</organism>
<keyword evidence="1" id="KW-0812">Transmembrane</keyword>
<feature type="transmembrane region" description="Helical" evidence="1">
    <location>
        <begin position="32"/>
        <end position="49"/>
    </location>
</feature>
<evidence type="ECO:0000313" key="2">
    <source>
        <dbReference type="EMBL" id="CAB4362705.1"/>
    </source>
</evidence>
<name>A0A6J7C7V4_9ZZZZ</name>
<evidence type="ECO:0000313" key="3">
    <source>
        <dbReference type="EMBL" id="CAB4708162.1"/>
    </source>
</evidence>
<feature type="transmembrane region" description="Helical" evidence="1">
    <location>
        <begin position="119"/>
        <end position="141"/>
    </location>
</feature>
<dbReference type="EMBL" id="CAFAAV010000018">
    <property type="protein sequence ID" value="CAB4805718.1"/>
    <property type="molecule type" value="Genomic_DNA"/>
</dbReference>
<dbReference type="EMBL" id="CAESGF010000002">
    <property type="protein sequence ID" value="CAB4362705.1"/>
    <property type="molecule type" value="Genomic_DNA"/>
</dbReference>
<proteinExistence type="predicted"/>
<gene>
    <name evidence="3" type="ORF">UFOPK2656_00488</name>
    <name evidence="4" type="ORF">UFOPK3099_00404</name>
    <name evidence="5" type="ORF">UFOPK3267_02906</name>
    <name evidence="6" type="ORF">UFOPK3651_00256</name>
    <name evidence="7" type="ORF">UFOPK3931_02865</name>
    <name evidence="2" type="ORF">UFOPK4189_00485</name>
</gene>
<dbReference type="EMBL" id="CAEZYF010000002">
    <property type="protein sequence ID" value="CAB4708162.1"/>
    <property type="molecule type" value="Genomic_DNA"/>
</dbReference>
<keyword evidence="1" id="KW-0472">Membrane</keyword>
<dbReference type="AlphaFoldDB" id="A0A6J7C7V4"/>
<dbReference type="EMBL" id="CAFBIY010000246">
    <property type="protein sequence ID" value="CAB4853375.1"/>
    <property type="molecule type" value="Genomic_DNA"/>
</dbReference>
<feature type="transmembrane region" description="Helical" evidence="1">
    <location>
        <begin position="69"/>
        <end position="87"/>
    </location>
</feature>
<keyword evidence="1" id="KW-1133">Transmembrane helix</keyword>
<feature type="transmembrane region" description="Helical" evidence="1">
    <location>
        <begin position="94"/>
        <end position="113"/>
    </location>
</feature>